<feature type="chain" id="PRO_5012275685" evidence="1">
    <location>
        <begin position="24"/>
        <end position="242"/>
    </location>
</feature>
<accession>A0A1Q3EM85</accession>
<protein>
    <submittedName>
        <fullName evidence="2">Uncharacterized protein</fullName>
    </submittedName>
</protein>
<dbReference type="AlphaFoldDB" id="A0A1Q3EM85"/>
<evidence type="ECO:0000313" key="2">
    <source>
        <dbReference type="EMBL" id="GAW08318.1"/>
    </source>
</evidence>
<comment type="caution">
    <text evidence="2">The sequence shown here is derived from an EMBL/GenBank/DDBJ whole genome shotgun (WGS) entry which is preliminary data.</text>
</comment>
<evidence type="ECO:0000313" key="3">
    <source>
        <dbReference type="Proteomes" id="UP000188533"/>
    </source>
</evidence>
<name>A0A1Q3EM85_LENED</name>
<feature type="signal peptide" evidence="1">
    <location>
        <begin position="1"/>
        <end position="23"/>
    </location>
</feature>
<keyword evidence="3" id="KW-1185">Reference proteome</keyword>
<gene>
    <name evidence="2" type="ORF">LENED_010374</name>
</gene>
<organism evidence="2 3">
    <name type="scientific">Lentinula edodes</name>
    <name type="common">Shiitake mushroom</name>
    <name type="synonym">Lentinus edodes</name>
    <dbReference type="NCBI Taxonomy" id="5353"/>
    <lineage>
        <taxon>Eukaryota</taxon>
        <taxon>Fungi</taxon>
        <taxon>Dikarya</taxon>
        <taxon>Basidiomycota</taxon>
        <taxon>Agaricomycotina</taxon>
        <taxon>Agaricomycetes</taxon>
        <taxon>Agaricomycetidae</taxon>
        <taxon>Agaricales</taxon>
        <taxon>Marasmiineae</taxon>
        <taxon>Omphalotaceae</taxon>
        <taxon>Lentinula</taxon>
    </lineage>
</organism>
<sequence>MKMILVFAIVSALFTTLLGSCHASPIIIEDSTAHLGLKRGEPSTRPSGNEPAPYSEVEPPSLCYFALDGNKSPTHDPEKNLIYNFKEFEHMGQRFTCGSQPAVVPLVDSQDRLCVLKVNAHKFDTPQKKYEVRGVTHNHHMLTFLGFTMFVYPDMLQNMEMGFKAECYPPEQSHKVKTDAKSIPWHDWTIRHWPSENGKKISVDALASQTIASQKGTSVRSSFVYYEQQNGYLGREFPVPGW</sequence>
<keyword evidence="1" id="KW-0732">Signal</keyword>
<reference evidence="2 3" key="1">
    <citation type="submission" date="2016-08" db="EMBL/GenBank/DDBJ databases">
        <authorList>
            <consortium name="Lentinula edodes genome sequencing consortium"/>
            <person name="Sakamoto Y."/>
            <person name="Nakade K."/>
            <person name="Sato S."/>
            <person name="Yoshida Y."/>
            <person name="Miyazaki K."/>
            <person name="Natsume S."/>
            <person name="Konno N."/>
        </authorList>
    </citation>
    <scope>NUCLEOTIDE SEQUENCE [LARGE SCALE GENOMIC DNA]</scope>
    <source>
        <strain evidence="2 3">NBRC 111202</strain>
    </source>
</reference>
<dbReference type="EMBL" id="BDGU01000625">
    <property type="protein sequence ID" value="GAW08318.1"/>
    <property type="molecule type" value="Genomic_DNA"/>
</dbReference>
<dbReference type="PROSITE" id="PS51257">
    <property type="entry name" value="PROKAR_LIPOPROTEIN"/>
    <property type="match status" value="1"/>
</dbReference>
<proteinExistence type="predicted"/>
<reference evidence="2 3" key="2">
    <citation type="submission" date="2017-02" db="EMBL/GenBank/DDBJ databases">
        <title>A genome survey and senescence transcriptome analysis in Lentinula edodes.</title>
        <authorList>
            <person name="Sakamoto Y."/>
            <person name="Nakade K."/>
            <person name="Sato S."/>
            <person name="Yoshida Y."/>
            <person name="Miyazaki K."/>
            <person name="Natsume S."/>
            <person name="Konno N."/>
        </authorList>
    </citation>
    <scope>NUCLEOTIDE SEQUENCE [LARGE SCALE GENOMIC DNA]</scope>
    <source>
        <strain evidence="2 3">NBRC 111202</strain>
    </source>
</reference>
<evidence type="ECO:0000256" key="1">
    <source>
        <dbReference type="SAM" id="SignalP"/>
    </source>
</evidence>
<dbReference type="Proteomes" id="UP000188533">
    <property type="component" value="Unassembled WGS sequence"/>
</dbReference>